<feature type="domain" description="Integrase DNA-binding" evidence="3">
    <location>
        <begin position="3"/>
        <end position="86"/>
    </location>
</feature>
<dbReference type="PANTHER" id="PTHR30629">
    <property type="entry name" value="PROPHAGE INTEGRASE"/>
    <property type="match status" value="1"/>
</dbReference>
<proteinExistence type="inferred from homology"/>
<dbReference type="AlphaFoldDB" id="A0A549SCN1"/>
<comment type="similarity">
    <text evidence="1">Belongs to the 'phage' integrase family.</text>
</comment>
<gene>
    <name evidence="4" type="ORF">FM996_21500</name>
</gene>
<dbReference type="Gene3D" id="3.30.160.390">
    <property type="entry name" value="Integrase, DNA-binding domain"/>
    <property type="match status" value="1"/>
</dbReference>
<dbReference type="InterPro" id="IPR025166">
    <property type="entry name" value="Integrase_DNA_bind_dom"/>
</dbReference>
<dbReference type="RefSeq" id="WP_142864732.1">
    <property type="nucleotide sequence ID" value="NZ_VJMF01000136.1"/>
</dbReference>
<reference evidence="4 5" key="1">
    <citation type="submission" date="2019-07" db="EMBL/GenBank/DDBJ databases">
        <title>Ln-dependent methylotrophs.</title>
        <authorList>
            <person name="Tani A."/>
        </authorList>
    </citation>
    <scope>NUCLEOTIDE SEQUENCE [LARGE SCALE GENOMIC DNA]</scope>
    <source>
        <strain evidence="4 5">SM89A</strain>
    </source>
</reference>
<dbReference type="Pfam" id="PF13356">
    <property type="entry name" value="Arm-DNA-bind_3"/>
    <property type="match status" value="1"/>
</dbReference>
<dbReference type="InterPro" id="IPR050808">
    <property type="entry name" value="Phage_Integrase"/>
</dbReference>
<evidence type="ECO:0000256" key="1">
    <source>
        <dbReference type="ARBA" id="ARBA00008857"/>
    </source>
</evidence>
<sequence>MPLTDVELRAAKPRDSLLKLSDGGGLQLWVYPDGAKRWRMAYRFAGAQKALAIGVYPAVGLKEAREAREQAKRSLAEGRDPSLVKKMAKAAKASASANTFDALASELLDKKRREAPTRI</sequence>
<protein>
    <submittedName>
        <fullName evidence="4">DUF4102 domain-containing protein</fullName>
    </submittedName>
</protein>
<dbReference type="InterPro" id="IPR038488">
    <property type="entry name" value="Integrase_DNA-bd_sf"/>
</dbReference>
<dbReference type="EMBL" id="VJMF01000136">
    <property type="protein sequence ID" value="TRL22037.1"/>
    <property type="molecule type" value="Genomic_DNA"/>
</dbReference>
<evidence type="ECO:0000313" key="5">
    <source>
        <dbReference type="Proteomes" id="UP000316781"/>
    </source>
</evidence>
<accession>A0A549SCN1</accession>
<dbReference type="GO" id="GO:0015074">
    <property type="term" value="P:DNA integration"/>
    <property type="evidence" value="ECO:0007669"/>
    <property type="project" value="UniProtKB-KW"/>
</dbReference>
<name>A0A549SCN1_METSR</name>
<evidence type="ECO:0000313" key="4">
    <source>
        <dbReference type="EMBL" id="TRL22037.1"/>
    </source>
</evidence>
<keyword evidence="2" id="KW-0229">DNA integration</keyword>
<dbReference type="Proteomes" id="UP000316781">
    <property type="component" value="Unassembled WGS sequence"/>
</dbReference>
<evidence type="ECO:0000259" key="3">
    <source>
        <dbReference type="Pfam" id="PF13356"/>
    </source>
</evidence>
<dbReference type="PANTHER" id="PTHR30629:SF2">
    <property type="entry name" value="PROPHAGE INTEGRASE INTS-RELATED"/>
    <property type="match status" value="1"/>
</dbReference>
<evidence type="ECO:0000256" key="2">
    <source>
        <dbReference type="ARBA" id="ARBA00022908"/>
    </source>
</evidence>
<comment type="caution">
    <text evidence="4">The sequence shown here is derived from an EMBL/GenBank/DDBJ whole genome shotgun (WGS) entry which is preliminary data.</text>
</comment>
<organism evidence="4 5">
    <name type="scientific">Methylosinus sporium</name>
    <dbReference type="NCBI Taxonomy" id="428"/>
    <lineage>
        <taxon>Bacteria</taxon>
        <taxon>Pseudomonadati</taxon>
        <taxon>Pseudomonadota</taxon>
        <taxon>Alphaproteobacteria</taxon>
        <taxon>Hyphomicrobiales</taxon>
        <taxon>Methylocystaceae</taxon>
        <taxon>Methylosinus</taxon>
    </lineage>
</organism>
<feature type="non-terminal residue" evidence="4">
    <location>
        <position position="119"/>
    </location>
</feature>